<dbReference type="InterPro" id="IPR025246">
    <property type="entry name" value="IS30-like_HTH"/>
</dbReference>
<dbReference type="Gene3D" id="1.10.10.10">
    <property type="entry name" value="Winged helix-like DNA-binding domain superfamily/Winged helix DNA-binding domain"/>
    <property type="match status" value="1"/>
</dbReference>
<dbReference type="GO" id="GO:0003677">
    <property type="term" value="F:DNA binding"/>
    <property type="evidence" value="ECO:0007669"/>
    <property type="project" value="InterPro"/>
</dbReference>
<dbReference type="AlphaFoldDB" id="A0A1C6RHB4"/>
<proteinExistence type="predicted"/>
<dbReference type="SUPFAM" id="SSF46894">
    <property type="entry name" value="C-terminal effector domain of the bipartite response regulators"/>
    <property type="match status" value="1"/>
</dbReference>
<organism evidence="3 4">
    <name type="scientific">Micromonospora pallida</name>
    <dbReference type="NCBI Taxonomy" id="145854"/>
    <lineage>
        <taxon>Bacteria</taxon>
        <taxon>Bacillati</taxon>
        <taxon>Actinomycetota</taxon>
        <taxon>Actinomycetes</taxon>
        <taxon>Micromonosporales</taxon>
        <taxon>Micromonosporaceae</taxon>
        <taxon>Micromonospora</taxon>
    </lineage>
</organism>
<dbReference type="RefSeq" id="WP_091638483.1">
    <property type="nucleotide sequence ID" value="NZ_FMHW01000001.1"/>
</dbReference>
<evidence type="ECO:0000259" key="2">
    <source>
        <dbReference type="Pfam" id="PF13936"/>
    </source>
</evidence>
<name>A0A1C6RHB4_9ACTN</name>
<feature type="compositionally biased region" description="Basic residues" evidence="1">
    <location>
        <begin position="10"/>
        <end position="20"/>
    </location>
</feature>
<keyword evidence="4" id="KW-1185">Reference proteome</keyword>
<reference evidence="4" key="1">
    <citation type="submission" date="2016-06" db="EMBL/GenBank/DDBJ databases">
        <authorList>
            <person name="Varghese N."/>
            <person name="Submissions Spin"/>
        </authorList>
    </citation>
    <scope>NUCLEOTIDE SEQUENCE [LARGE SCALE GENOMIC DNA]</scope>
    <source>
        <strain evidence="4">DSM 43817</strain>
    </source>
</reference>
<sequence>MTATPDCPARRHGTASARRHQRCCCPEAIAAAKAANHRGYLSRGYIRGSVSNQRAPRHGFDEVVVDRAVDGPRPAQMTLPEIHAAIDRLTARGESAREIAKRLGVTTRTVTRQRARRRASIRTG</sequence>
<dbReference type="GO" id="GO:0006355">
    <property type="term" value="P:regulation of DNA-templated transcription"/>
    <property type="evidence" value="ECO:0007669"/>
    <property type="project" value="InterPro"/>
</dbReference>
<protein>
    <recommendedName>
        <fullName evidence="2">Transposase IS30-like HTH domain-containing protein</fullName>
    </recommendedName>
</protein>
<evidence type="ECO:0000313" key="4">
    <source>
        <dbReference type="Proteomes" id="UP000198959"/>
    </source>
</evidence>
<evidence type="ECO:0000256" key="1">
    <source>
        <dbReference type="SAM" id="MobiDB-lite"/>
    </source>
</evidence>
<gene>
    <name evidence="3" type="ORF">GA0074692_0032</name>
</gene>
<feature type="domain" description="Transposase IS30-like HTH" evidence="2">
    <location>
        <begin position="77"/>
        <end position="112"/>
    </location>
</feature>
<dbReference type="Proteomes" id="UP000198959">
    <property type="component" value="Unassembled WGS sequence"/>
</dbReference>
<feature type="region of interest" description="Disordered" evidence="1">
    <location>
        <begin position="1"/>
        <end position="20"/>
    </location>
</feature>
<evidence type="ECO:0000313" key="3">
    <source>
        <dbReference type="EMBL" id="SCL16448.1"/>
    </source>
</evidence>
<dbReference type="InterPro" id="IPR016032">
    <property type="entry name" value="Sig_transdc_resp-reg_C-effctor"/>
</dbReference>
<dbReference type="EMBL" id="FMHW01000001">
    <property type="protein sequence ID" value="SCL16448.1"/>
    <property type="molecule type" value="Genomic_DNA"/>
</dbReference>
<dbReference type="InterPro" id="IPR036388">
    <property type="entry name" value="WH-like_DNA-bd_sf"/>
</dbReference>
<accession>A0A1C6RHB4</accession>
<dbReference type="STRING" id="145854.GA0074692_0032"/>
<dbReference type="Pfam" id="PF13936">
    <property type="entry name" value="HTH_38"/>
    <property type="match status" value="1"/>
</dbReference>